<evidence type="ECO:0000313" key="3">
    <source>
        <dbReference type="Proteomes" id="UP000234681"/>
    </source>
</evidence>
<reference evidence="3" key="1">
    <citation type="submission" date="2005-09" db="EMBL/GenBank/DDBJ databases">
        <authorList>
            <person name="Mural R.J."/>
            <person name="Li P.W."/>
            <person name="Adams M.D."/>
            <person name="Amanatides P.G."/>
            <person name="Baden-Tillson H."/>
            <person name="Barnstead M."/>
            <person name="Chin S.H."/>
            <person name="Dew I."/>
            <person name="Evans C.A."/>
            <person name="Ferriera S."/>
            <person name="Flanigan M."/>
            <person name="Fosler C."/>
            <person name="Glodek A."/>
            <person name="Gu Z."/>
            <person name="Holt R.A."/>
            <person name="Jennings D."/>
            <person name="Kraft C.L."/>
            <person name="Lu F."/>
            <person name="Nguyen T."/>
            <person name="Nusskern D.R."/>
            <person name="Pfannkoch C.M."/>
            <person name="Sitter C."/>
            <person name="Sutton G.G."/>
            <person name="Venter J.C."/>
            <person name="Wang Z."/>
            <person name="Woodage T."/>
            <person name="Zheng X.H."/>
            <person name="Zhong F."/>
        </authorList>
    </citation>
    <scope>NUCLEOTIDE SEQUENCE [LARGE SCALE GENOMIC DNA]</scope>
    <source>
        <strain>BN</strain>
        <strain evidence="3">Sprague-Dawley</strain>
    </source>
</reference>
<name>A6HM76_RAT</name>
<organism evidence="2 3">
    <name type="scientific">Rattus norvegicus</name>
    <name type="common">Rat</name>
    <dbReference type="NCBI Taxonomy" id="10116"/>
    <lineage>
        <taxon>Eukaryota</taxon>
        <taxon>Metazoa</taxon>
        <taxon>Chordata</taxon>
        <taxon>Craniata</taxon>
        <taxon>Vertebrata</taxon>
        <taxon>Euteleostomi</taxon>
        <taxon>Mammalia</taxon>
        <taxon>Eutheria</taxon>
        <taxon>Euarchontoglires</taxon>
        <taxon>Glires</taxon>
        <taxon>Rodentia</taxon>
        <taxon>Myomorpha</taxon>
        <taxon>Muroidea</taxon>
        <taxon>Muridae</taxon>
        <taxon>Murinae</taxon>
        <taxon>Rattus</taxon>
    </lineage>
</organism>
<evidence type="ECO:0000313" key="2">
    <source>
        <dbReference type="EMBL" id="EDL79127.1"/>
    </source>
</evidence>
<dbReference type="Proteomes" id="UP000234681">
    <property type="component" value="Chromosome 3"/>
</dbReference>
<protein>
    <submittedName>
        <fullName evidence="2">RCG26670</fullName>
    </submittedName>
</protein>
<evidence type="ECO:0000256" key="1">
    <source>
        <dbReference type="SAM" id="MobiDB-lite"/>
    </source>
</evidence>
<proteinExistence type="predicted"/>
<feature type="region of interest" description="Disordered" evidence="1">
    <location>
        <begin position="1"/>
        <end position="21"/>
    </location>
</feature>
<sequence>MQRMKGSNYGIHRSSERNKGRWAQTALVLEGATCSEVLFFLVITPCANLSENTAEMDLRDRSYVAATQLKPKPNIHRGFLLFLTQCLPFQNRI</sequence>
<dbReference type="AlphaFoldDB" id="A6HM76"/>
<dbReference type="EMBL" id="CH473949">
    <property type="protein sequence ID" value="EDL79127.1"/>
    <property type="molecule type" value="Genomic_DNA"/>
</dbReference>
<accession>A6HM76</accession>
<gene>
    <name evidence="2" type="ORF">rCG_26670</name>
</gene>